<dbReference type="PANTHER" id="PTHR38459">
    <property type="entry name" value="PROPHAGE BACTOPRENOL-LINKED GLUCOSE TRANSLOCASE HOMOLOG"/>
    <property type="match status" value="1"/>
</dbReference>
<evidence type="ECO:0000256" key="2">
    <source>
        <dbReference type="ARBA" id="ARBA00009399"/>
    </source>
</evidence>
<evidence type="ECO:0000313" key="8">
    <source>
        <dbReference type="EMBL" id="PMC10327.1"/>
    </source>
</evidence>
<evidence type="ECO:0000256" key="6">
    <source>
        <dbReference type="SAM" id="Phobius"/>
    </source>
</evidence>
<organism evidence="8 9">
    <name type="scientific">Hoylesella timonensis</name>
    <dbReference type="NCBI Taxonomy" id="386414"/>
    <lineage>
        <taxon>Bacteria</taxon>
        <taxon>Pseudomonadati</taxon>
        <taxon>Bacteroidota</taxon>
        <taxon>Bacteroidia</taxon>
        <taxon>Bacteroidales</taxon>
        <taxon>Prevotellaceae</taxon>
        <taxon>Hoylesella</taxon>
    </lineage>
</organism>
<evidence type="ECO:0000256" key="1">
    <source>
        <dbReference type="ARBA" id="ARBA00004141"/>
    </source>
</evidence>
<dbReference type="GO" id="GO:0000271">
    <property type="term" value="P:polysaccharide biosynthetic process"/>
    <property type="evidence" value="ECO:0007669"/>
    <property type="project" value="InterPro"/>
</dbReference>
<gene>
    <name evidence="8" type="ORF">CJ232_05755</name>
</gene>
<dbReference type="Proteomes" id="UP000235661">
    <property type="component" value="Unassembled WGS sequence"/>
</dbReference>
<evidence type="ECO:0000256" key="5">
    <source>
        <dbReference type="ARBA" id="ARBA00023136"/>
    </source>
</evidence>
<sequence>MYINRINRQLFFEVVRYGIVGILATVIHYGIYWILQHWVNINISYTIGYAISFICNLFLTSYFTFKKKVTFRRGIGFSNAHIVNYFLQMILLNVFIRCGMSKAWAPVPVYCIVIPINFLLVRYVFKTKNK</sequence>
<comment type="subcellular location">
    <subcellularLocation>
        <location evidence="1">Membrane</location>
        <topology evidence="1">Multi-pass membrane protein</topology>
    </subcellularLocation>
</comment>
<keyword evidence="5 6" id="KW-0472">Membrane</keyword>
<dbReference type="RefSeq" id="WP_102188310.1">
    <property type="nucleotide sequence ID" value="NZ_PNGI01000010.1"/>
</dbReference>
<evidence type="ECO:0000313" key="9">
    <source>
        <dbReference type="Proteomes" id="UP000235661"/>
    </source>
</evidence>
<dbReference type="InterPro" id="IPR051401">
    <property type="entry name" value="GtrA_CellWall_Glycosyl"/>
</dbReference>
<evidence type="ECO:0000259" key="7">
    <source>
        <dbReference type="Pfam" id="PF04138"/>
    </source>
</evidence>
<feature type="domain" description="GtrA/DPMS transmembrane" evidence="7">
    <location>
        <begin position="16"/>
        <end position="124"/>
    </location>
</feature>
<dbReference type="PANTHER" id="PTHR38459:SF1">
    <property type="entry name" value="PROPHAGE BACTOPRENOL-LINKED GLUCOSE TRANSLOCASE HOMOLOG"/>
    <property type="match status" value="1"/>
</dbReference>
<feature type="transmembrane region" description="Helical" evidence="6">
    <location>
        <begin position="47"/>
        <end position="65"/>
    </location>
</feature>
<dbReference type="GO" id="GO:0005886">
    <property type="term" value="C:plasma membrane"/>
    <property type="evidence" value="ECO:0007669"/>
    <property type="project" value="TreeGrafter"/>
</dbReference>
<dbReference type="InterPro" id="IPR007267">
    <property type="entry name" value="GtrA_DPMS_TM"/>
</dbReference>
<dbReference type="Pfam" id="PF04138">
    <property type="entry name" value="GtrA_DPMS_TM"/>
    <property type="match status" value="1"/>
</dbReference>
<evidence type="ECO:0000256" key="4">
    <source>
        <dbReference type="ARBA" id="ARBA00022989"/>
    </source>
</evidence>
<feature type="transmembrane region" description="Helical" evidence="6">
    <location>
        <begin position="77"/>
        <end position="95"/>
    </location>
</feature>
<protein>
    <submittedName>
        <fullName evidence="8">Polysaccharide biosynthesis protein GtrA</fullName>
    </submittedName>
</protein>
<feature type="transmembrane region" description="Helical" evidence="6">
    <location>
        <begin position="107"/>
        <end position="125"/>
    </location>
</feature>
<proteinExistence type="inferred from homology"/>
<dbReference type="EMBL" id="PNGI01000010">
    <property type="protein sequence ID" value="PMC10327.1"/>
    <property type="molecule type" value="Genomic_DNA"/>
</dbReference>
<feature type="transmembrane region" description="Helical" evidence="6">
    <location>
        <begin position="14"/>
        <end position="35"/>
    </location>
</feature>
<keyword evidence="4 6" id="KW-1133">Transmembrane helix</keyword>
<accession>A0A2N6Q5U3</accession>
<comment type="similarity">
    <text evidence="2">Belongs to the GtrA family.</text>
</comment>
<evidence type="ECO:0000256" key="3">
    <source>
        <dbReference type="ARBA" id="ARBA00022692"/>
    </source>
</evidence>
<keyword evidence="3 6" id="KW-0812">Transmembrane</keyword>
<dbReference type="AlphaFoldDB" id="A0A2N6Q5U3"/>
<reference evidence="8 9" key="1">
    <citation type="submission" date="2017-09" db="EMBL/GenBank/DDBJ databases">
        <title>Bacterial strain isolated from the female urinary microbiota.</title>
        <authorList>
            <person name="Thomas-White K."/>
            <person name="Kumar N."/>
            <person name="Forster S."/>
            <person name="Putonti C."/>
            <person name="Lawley T."/>
            <person name="Wolfe A.J."/>
        </authorList>
    </citation>
    <scope>NUCLEOTIDE SEQUENCE [LARGE SCALE GENOMIC DNA]</scope>
    <source>
        <strain evidence="8 9">UMB0818</strain>
    </source>
</reference>
<comment type="caution">
    <text evidence="8">The sequence shown here is derived from an EMBL/GenBank/DDBJ whole genome shotgun (WGS) entry which is preliminary data.</text>
</comment>
<name>A0A2N6Q5U3_9BACT</name>